<dbReference type="SUPFAM" id="SSF109604">
    <property type="entry name" value="HD-domain/PDEase-like"/>
    <property type="match status" value="1"/>
</dbReference>
<proteinExistence type="predicted"/>
<dbReference type="CDD" id="cd00077">
    <property type="entry name" value="HDc"/>
    <property type="match status" value="1"/>
</dbReference>
<accession>A0A0A2UYN3</accession>
<dbReference type="PANTHER" id="PTHR43155:SF2">
    <property type="entry name" value="CYCLIC DI-GMP PHOSPHODIESTERASE PA4108"/>
    <property type="match status" value="1"/>
</dbReference>
<dbReference type="eggNOG" id="COG2206">
    <property type="taxonomic scope" value="Bacteria"/>
</dbReference>
<evidence type="ECO:0000259" key="1">
    <source>
        <dbReference type="PROSITE" id="PS51832"/>
    </source>
</evidence>
<dbReference type="Proteomes" id="UP000030153">
    <property type="component" value="Unassembled WGS sequence"/>
</dbReference>
<keyword evidence="2" id="KW-0808">Transferase</keyword>
<dbReference type="SMART" id="SM00471">
    <property type="entry name" value="HDc"/>
    <property type="match status" value="1"/>
</dbReference>
<comment type="caution">
    <text evidence="2">The sequence shown here is derived from an EMBL/GenBank/DDBJ whole genome shotgun (WGS) entry which is preliminary data.</text>
</comment>
<evidence type="ECO:0000313" key="3">
    <source>
        <dbReference type="Proteomes" id="UP000030153"/>
    </source>
</evidence>
<dbReference type="InterPro" id="IPR006675">
    <property type="entry name" value="HDIG_dom"/>
</dbReference>
<protein>
    <submittedName>
        <fullName evidence="2">Histidine kinase</fullName>
    </submittedName>
</protein>
<evidence type="ECO:0000313" key="2">
    <source>
        <dbReference type="EMBL" id="KGP91656.1"/>
    </source>
</evidence>
<keyword evidence="2" id="KW-0418">Kinase</keyword>
<dbReference type="RefSeq" id="WP_036782560.1">
    <property type="nucleotide sequence ID" value="NZ_AVBG01000005.1"/>
</dbReference>
<sequence length="366" mass="40986">MRLLSTLSLEPGYELAKPIYNAKGKVLIHSGVLLTEKMIERLNGFGITYVYIEDESTEDIVTEFPIHDSVRTQALDRITETFNKIKSSSSIKDSFIFDRTGEKMNEVVRKILSDIQSHHKAVSLLSDVFAYDDYIFTHSLNVTIYTLALGTELGLPSRKLEELGFGAILHDVGKVQVPKEVLLKPGRLNEEEFNLIKEHSEAGFNMLRSAPSVPLVAAHCAFQHHERLDGSGYPRGLCDQDIHYYAKILAIADVFDAVTSNRVYRRAMLPHEGLEILYSGAGTKFDLHMVEAFRRSVAVYPNGLSVILSDGRKGIVSEQNSNISDRPQVRILEENGQPVHSYYELDLSKALNIVITECDTTLVGKT</sequence>
<organism evidence="2 3">
    <name type="scientific">Pontibacillus chungwhensis BH030062</name>
    <dbReference type="NCBI Taxonomy" id="1385513"/>
    <lineage>
        <taxon>Bacteria</taxon>
        <taxon>Bacillati</taxon>
        <taxon>Bacillota</taxon>
        <taxon>Bacilli</taxon>
        <taxon>Bacillales</taxon>
        <taxon>Bacillaceae</taxon>
        <taxon>Pontibacillus</taxon>
    </lineage>
</organism>
<dbReference type="OrthoDB" id="9759601at2"/>
<dbReference type="InterPro" id="IPR003607">
    <property type="entry name" value="HD/PDEase_dom"/>
</dbReference>
<dbReference type="EMBL" id="AVBG01000005">
    <property type="protein sequence ID" value="KGP91656.1"/>
    <property type="molecule type" value="Genomic_DNA"/>
</dbReference>
<keyword evidence="3" id="KW-1185">Reference proteome</keyword>
<dbReference type="Pfam" id="PF13487">
    <property type="entry name" value="HD_5"/>
    <property type="match status" value="1"/>
</dbReference>
<dbReference type="GO" id="GO:0016301">
    <property type="term" value="F:kinase activity"/>
    <property type="evidence" value="ECO:0007669"/>
    <property type="project" value="UniProtKB-KW"/>
</dbReference>
<dbReference type="InterPro" id="IPR037522">
    <property type="entry name" value="HD_GYP_dom"/>
</dbReference>
<name>A0A0A2UYN3_9BACI</name>
<dbReference type="PANTHER" id="PTHR43155">
    <property type="entry name" value="CYCLIC DI-GMP PHOSPHODIESTERASE PA4108-RELATED"/>
    <property type="match status" value="1"/>
</dbReference>
<reference evidence="2 3" key="1">
    <citation type="submission" date="2013-08" db="EMBL/GenBank/DDBJ databases">
        <title>Genome of Pontibacillus chungwhensis.</title>
        <authorList>
            <person name="Wang Q."/>
            <person name="Wang G."/>
        </authorList>
    </citation>
    <scope>NUCLEOTIDE SEQUENCE [LARGE SCALE GENOMIC DNA]</scope>
    <source>
        <strain evidence="2 3">BH030062</strain>
    </source>
</reference>
<dbReference type="Gene3D" id="1.10.3210.10">
    <property type="entry name" value="Hypothetical protein af1432"/>
    <property type="match status" value="1"/>
</dbReference>
<gene>
    <name evidence="2" type="ORF">N780_18680</name>
</gene>
<feature type="domain" description="HD-GYP" evidence="1">
    <location>
        <begin position="113"/>
        <end position="309"/>
    </location>
</feature>
<dbReference type="NCBIfam" id="TIGR00277">
    <property type="entry name" value="HDIG"/>
    <property type="match status" value="1"/>
</dbReference>
<dbReference type="AlphaFoldDB" id="A0A0A2UYN3"/>
<dbReference type="PROSITE" id="PS51832">
    <property type="entry name" value="HD_GYP"/>
    <property type="match status" value="1"/>
</dbReference>
<dbReference type="STRING" id="1385513.N780_18680"/>